<evidence type="ECO:0000313" key="2">
    <source>
        <dbReference type="EMBL" id="GAA0355019.1"/>
    </source>
</evidence>
<organism evidence="2 3">
    <name type="scientific">Actinoallomurus spadix</name>
    <dbReference type="NCBI Taxonomy" id="79912"/>
    <lineage>
        <taxon>Bacteria</taxon>
        <taxon>Bacillati</taxon>
        <taxon>Actinomycetota</taxon>
        <taxon>Actinomycetes</taxon>
        <taxon>Streptosporangiales</taxon>
        <taxon>Thermomonosporaceae</taxon>
        <taxon>Actinoallomurus</taxon>
    </lineage>
</organism>
<comment type="caution">
    <text evidence="2">The sequence shown here is derived from an EMBL/GenBank/DDBJ whole genome shotgun (WGS) entry which is preliminary data.</text>
</comment>
<gene>
    <name evidence="2" type="ORF">GCM10010151_50740</name>
</gene>
<keyword evidence="3" id="KW-1185">Reference proteome</keyword>
<accession>A0ABN0X4N1</accession>
<dbReference type="EMBL" id="BAAABM010000047">
    <property type="protein sequence ID" value="GAA0355019.1"/>
    <property type="molecule type" value="Genomic_DNA"/>
</dbReference>
<dbReference type="Proteomes" id="UP001501822">
    <property type="component" value="Unassembled WGS sequence"/>
</dbReference>
<name>A0ABN0X4N1_9ACTN</name>
<keyword evidence="1" id="KW-0732">Signal</keyword>
<evidence type="ECO:0000313" key="3">
    <source>
        <dbReference type="Proteomes" id="UP001501822"/>
    </source>
</evidence>
<feature type="chain" id="PRO_5046490419" evidence="1">
    <location>
        <begin position="23"/>
        <end position="55"/>
    </location>
</feature>
<evidence type="ECO:0000256" key="1">
    <source>
        <dbReference type="SAM" id="SignalP"/>
    </source>
</evidence>
<proteinExistence type="predicted"/>
<sequence length="55" mass="5598">MLIAAMGVVGVAVAIATAFAPARPTPASAAKAAVTGSHRVGMRPAVHPAQWLHRR</sequence>
<reference evidence="2 3" key="1">
    <citation type="journal article" date="2019" name="Int. J. Syst. Evol. Microbiol.">
        <title>The Global Catalogue of Microorganisms (GCM) 10K type strain sequencing project: providing services to taxonomists for standard genome sequencing and annotation.</title>
        <authorList>
            <consortium name="The Broad Institute Genomics Platform"/>
            <consortium name="The Broad Institute Genome Sequencing Center for Infectious Disease"/>
            <person name="Wu L."/>
            <person name="Ma J."/>
        </authorList>
    </citation>
    <scope>NUCLEOTIDE SEQUENCE [LARGE SCALE GENOMIC DNA]</scope>
    <source>
        <strain evidence="2 3">JCM 3146</strain>
    </source>
</reference>
<protein>
    <submittedName>
        <fullName evidence="2">Uncharacterized protein</fullName>
    </submittedName>
</protein>
<feature type="signal peptide" evidence="1">
    <location>
        <begin position="1"/>
        <end position="22"/>
    </location>
</feature>